<dbReference type="AlphaFoldDB" id="A0A1F7SI28"/>
<protein>
    <submittedName>
        <fullName evidence="2">Uncharacterized protein</fullName>
    </submittedName>
</protein>
<comment type="caution">
    <text evidence="2">The sequence shown here is derived from an EMBL/GenBank/DDBJ whole genome shotgun (WGS) entry which is preliminary data.</text>
</comment>
<feature type="transmembrane region" description="Helical" evidence="1">
    <location>
        <begin position="43"/>
        <end position="68"/>
    </location>
</feature>
<sequence>MSEKSELSDDTKTIITVLMLVLAYPIGFILMVVWMKWPGWVKFLVGLPIILMVLAIMGIIGVIVLTIANPSARLKEASWIKICSQSCAVAEDKETCWENCLTPSRGLKVTVSPGMEL</sequence>
<reference evidence="2 3" key="1">
    <citation type="journal article" date="2016" name="Nat. Commun.">
        <title>Thousands of microbial genomes shed light on interconnected biogeochemical processes in an aquifer system.</title>
        <authorList>
            <person name="Anantharaman K."/>
            <person name="Brown C.T."/>
            <person name="Hug L.A."/>
            <person name="Sharon I."/>
            <person name="Castelle C.J."/>
            <person name="Probst A.J."/>
            <person name="Thomas B.C."/>
            <person name="Singh A."/>
            <person name="Wilkins M.J."/>
            <person name="Karaoz U."/>
            <person name="Brodie E.L."/>
            <person name="Williams K.H."/>
            <person name="Hubbard S.S."/>
            <person name="Banfield J.F."/>
        </authorList>
    </citation>
    <scope>NUCLEOTIDE SEQUENCE [LARGE SCALE GENOMIC DNA]</scope>
</reference>
<name>A0A1F7SI28_9BACT</name>
<organism evidence="2 3">
    <name type="scientific">Candidatus Shapirobacteria bacterium RBG_13_44_7</name>
    <dbReference type="NCBI Taxonomy" id="1802149"/>
    <lineage>
        <taxon>Bacteria</taxon>
        <taxon>Candidatus Shapironibacteriota</taxon>
    </lineage>
</organism>
<gene>
    <name evidence="2" type="ORF">A3K55_02155</name>
</gene>
<evidence type="ECO:0000313" key="3">
    <source>
        <dbReference type="Proteomes" id="UP000185874"/>
    </source>
</evidence>
<keyword evidence="1" id="KW-1133">Transmembrane helix</keyword>
<evidence type="ECO:0000256" key="1">
    <source>
        <dbReference type="SAM" id="Phobius"/>
    </source>
</evidence>
<evidence type="ECO:0000313" key="2">
    <source>
        <dbReference type="EMBL" id="OGL52898.1"/>
    </source>
</evidence>
<accession>A0A1F7SI28</accession>
<proteinExistence type="predicted"/>
<feature type="transmembrane region" description="Helical" evidence="1">
    <location>
        <begin position="12"/>
        <end position="37"/>
    </location>
</feature>
<dbReference type="Proteomes" id="UP000185874">
    <property type="component" value="Unassembled WGS sequence"/>
</dbReference>
<keyword evidence="1" id="KW-0472">Membrane</keyword>
<keyword evidence="1" id="KW-0812">Transmembrane</keyword>
<dbReference type="EMBL" id="MGDJ01000021">
    <property type="protein sequence ID" value="OGL52898.1"/>
    <property type="molecule type" value="Genomic_DNA"/>
</dbReference>